<gene>
    <name evidence="2" type="ORF">CIPAW_16G089000</name>
</gene>
<dbReference type="EMBL" id="CM031824">
    <property type="protein sequence ID" value="KAG6625341.1"/>
    <property type="molecule type" value="Genomic_DNA"/>
</dbReference>
<evidence type="ECO:0000313" key="3">
    <source>
        <dbReference type="Proteomes" id="UP000811609"/>
    </source>
</evidence>
<organism evidence="2 3">
    <name type="scientific">Carya illinoinensis</name>
    <name type="common">Pecan</name>
    <dbReference type="NCBI Taxonomy" id="32201"/>
    <lineage>
        <taxon>Eukaryota</taxon>
        <taxon>Viridiplantae</taxon>
        <taxon>Streptophyta</taxon>
        <taxon>Embryophyta</taxon>
        <taxon>Tracheophyta</taxon>
        <taxon>Spermatophyta</taxon>
        <taxon>Magnoliopsida</taxon>
        <taxon>eudicotyledons</taxon>
        <taxon>Gunneridae</taxon>
        <taxon>Pentapetalae</taxon>
        <taxon>rosids</taxon>
        <taxon>fabids</taxon>
        <taxon>Fagales</taxon>
        <taxon>Juglandaceae</taxon>
        <taxon>Carya</taxon>
    </lineage>
</organism>
<feature type="compositionally biased region" description="Basic and acidic residues" evidence="1">
    <location>
        <begin position="112"/>
        <end position="129"/>
    </location>
</feature>
<comment type="caution">
    <text evidence="2">The sequence shown here is derived from an EMBL/GenBank/DDBJ whole genome shotgun (WGS) entry which is preliminary data.</text>
</comment>
<dbReference type="Proteomes" id="UP000811609">
    <property type="component" value="Chromosome 16"/>
</dbReference>
<feature type="region of interest" description="Disordered" evidence="1">
    <location>
        <begin position="106"/>
        <end position="150"/>
    </location>
</feature>
<keyword evidence="3" id="KW-1185">Reference proteome</keyword>
<accession>A0A8T1N644</accession>
<evidence type="ECO:0000256" key="1">
    <source>
        <dbReference type="SAM" id="MobiDB-lite"/>
    </source>
</evidence>
<dbReference type="OrthoDB" id="1691100at2759"/>
<evidence type="ECO:0000313" key="2">
    <source>
        <dbReference type="EMBL" id="KAG6625341.1"/>
    </source>
</evidence>
<sequence length="150" mass="16552">MESKFLLTDESMAVYPHANTRHGHKETRVSKSRFCSSCRHQDSQCCDKTTECLCSACLLCVCCPLAVVWGCVKLPCKIGWHAAKRAKHWACCGSDTRDFASYSSFSDIDSDALPRDTHGGSKPLSDPKKRTTQTANGLEFSRATAGRNSR</sequence>
<reference evidence="2" key="1">
    <citation type="submission" date="2020-12" db="EMBL/GenBank/DDBJ databases">
        <title>WGS assembly of Carya illinoinensis cv. Pawnee.</title>
        <authorList>
            <person name="Platts A."/>
            <person name="Shu S."/>
            <person name="Wright S."/>
            <person name="Barry K."/>
            <person name="Edger P."/>
            <person name="Pires J.C."/>
            <person name="Schmutz J."/>
        </authorList>
    </citation>
    <scope>NUCLEOTIDE SEQUENCE</scope>
    <source>
        <tissue evidence="2">Leaf</tissue>
    </source>
</reference>
<proteinExistence type="predicted"/>
<dbReference type="AlphaFoldDB" id="A0A8T1N644"/>
<name>A0A8T1N644_CARIL</name>
<protein>
    <submittedName>
        <fullName evidence="2">Uncharacterized protein</fullName>
    </submittedName>
</protein>